<dbReference type="EMBL" id="MVBO01000022">
    <property type="protein sequence ID" value="OZJ05145.1"/>
    <property type="molecule type" value="Genomic_DNA"/>
</dbReference>
<reference evidence="4 5" key="1">
    <citation type="journal article" date="2017" name="Mycologia">
        <title>Bifiguratus adelaidae, gen. et sp. nov., a new member of Mucoromycotina in endophytic and soil-dwelling habitats.</title>
        <authorList>
            <person name="Torres-Cruz T.J."/>
            <person name="Billingsley Tobias T.L."/>
            <person name="Almatruk M."/>
            <person name="Hesse C."/>
            <person name="Kuske C.R."/>
            <person name="Desiro A."/>
            <person name="Benucci G.M."/>
            <person name="Bonito G."/>
            <person name="Stajich J.E."/>
            <person name="Dunlap C."/>
            <person name="Arnold A.E."/>
            <person name="Porras-Alfaro A."/>
        </authorList>
    </citation>
    <scope>NUCLEOTIDE SEQUENCE [LARGE SCALE GENOMIC DNA]</scope>
    <source>
        <strain evidence="4 5">AZ0501</strain>
    </source>
</reference>
<keyword evidence="2" id="KW-0812">Transmembrane</keyword>
<dbReference type="OrthoDB" id="4781at2759"/>
<gene>
    <name evidence="4" type="ORF">BZG36_01344</name>
</gene>
<feature type="domain" description="GH16" evidence="3">
    <location>
        <begin position="80"/>
        <end position="420"/>
    </location>
</feature>
<name>A0A261Y3F7_9FUNG</name>
<evidence type="ECO:0000256" key="1">
    <source>
        <dbReference type="ARBA" id="ARBA00006865"/>
    </source>
</evidence>
<keyword evidence="5" id="KW-1185">Reference proteome</keyword>
<dbReference type="GO" id="GO:0004553">
    <property type="term" value="F:hydrolase activity, hydrolyzing O-glycosyl compounds"/>
    <property type="evidence" value="ECO:0007669"/>
    <property type="project" value="InterPro"/>
</dbReference>
<evidence type="ECO:0000256" key="2">
    <source>
        <dbReference type="SAM" id="Phobius"/>
    </source>
</evidence>
<dbReference type="AlphaFoldDB" id="A0A261Y3F7"/>
<dbReference type="InterPro" id="IPR013320">
    <property type="entry name" value="ConA-like_dom_sf"/>
</dbReference>
<feature type="transmembrane region" description="Helical" evidence="2">
    <location>
        <begin position="55"/>
        <end position="76"/>
    </location>
</feature>
<dbReference type="GO" id="GO:0005975">
    <property type="term" value="P:carbohydrate metabolic process"/>
    <property type="evidence" value="ECO:0007669"/>
    <property type="project" value="InterPro"/>
</dbReference>
<evidence type="ECO:0000313" key="5">
    <source>
        <dbReference type="Proteomes" id="UP000242875"/>
    </source>
</evidence>
<organism evidence="4 5">
    <name type="scientific">Bifiguratus adelaidae</name>
    <dbReference type="NCBI Taxonomy" id="1938954"/>
    <lineage>
        <taxon>Eukaryota</taxon>
        <taxon>Fungi</taxon>
        <taxon>Fungi incertae sedis</taxon>
        <taxon>Mucoromycota</taxon>
        <taxon>Mucoromycotina</taxon>
        <taxon>Endogonomycetes</taxon>
        <taxon>Endogonales</taxon>
        <taxon>Endogonales incertae sedis</taxon>
        <taxon>Bifiguratus</taxon>
    </lineage>
</organism>
<dbReference type="PANTHER" id="PTHR10963">
    <property type="entry name" value="GLYCOSYL HYDROLASE-RELATED"/>
    <property type="match status" value="1"/>
</dbReference>
<dbReference type="InterPro" id="IPR050546">
    <property type="entry name" value="Glycosyl_Hydrlase_16"/>
</dbReference>
<sequence length="420" mass="47144">MESSESFVVTWPVSRTLTQRSTISTRSLARAKRKTLPETQEKKPWLKDKHPGEKWLTIIPVTCIILGLALSAIICYRGIASIPNNKYCLVLDEDFSTFNTSIWSHEIQLGGFGNGGFEWATDSPNNSYVSNGMLHIVPTLTEDSIGVDSLLNGYTLNLTGTCTGTLWSDCMRTSNSTNGTIINPVQSARLTTRNSVSINRGRVEVVAKFPKGDWLWPAIWLMPKNNVYGAWPASGEIDIAESRGNTRTYAPYGNNVVSSALHWGPSSDLDRWSLTTNRYVNQHSDYTQAFHTFGLEWTDDYILTWVDSPLRQSLYVKFQQDFWSRGGFPLSYQNGTVTVDPWSTGRTSTPFDQDFYLILDIAVGGTNGWFPDSVTKPWVDSSPNAPLDFYNQKAQWLSTWGPGDSNSLLVQSVKMWQLRN</sequence>
<keyword evidence="2" id="KW-1133">Transmembrane helix</keyword>
<keyword evidence="2" id="KW-0472">Membrane</keyword>
<dbReference type="Proteomes" id="UP000242875">
    <property type="component" value="Unassembled WGS sequence"/>
</dbReference>
<dbReference type="PROSITE" id="PS51762">
    <property type="entry name" value="GH16_2"/>
    <property type="match status" value="1"/>
</dbReference>
<comment type="similarity">
    <text evidence="1">Belongs to the glycosyl hydrolase 16 family.</text>
</comment>
<accession>A0A261Y3F7</accession>
<comment type="caution">
    <text evidence="4">The sequence shown here is derived from an EMBL/GenBank/DDBJ whole genome shotgun (WGS) entry which is preliminary data.</text>
</comment>
<dbReference type="InterPro" id="IPR000757">
    <property type="entry name" value="Beta-glucanase-like"/>
</dbReference>
<evidence type="ECO:0000259" key="3">
    <source>
        <dbReference type="PROSITE" id="PS51762"/>
    </source>
</evidence>
<proteinExistence type="inferred from homology"/>
<dbReference type="Pfam" id="PF00722">
    <property type="entry name" value="Glyco_hydro_16"/>
    <property type="match status" value="1"/>
</dbReference>
<dbReference type="Gene3D" id="2.60.120.200">
    <property type="match status" value="1"/>
</dbReference>
<dbReference type="PANTHER" id="PTHR10963:SF55">
    <property type="entry name" value="GLYCOSIDE HYDROLASE FAMILY 16 PROTEIN"/>
    <property type="match status" value="1"/>
</dbReference>
<evidence type="ECO:0000313" key="4">
    <source>
        <dbReference type="EMBL" id="OZJ05145.1"/>
    </source>
</evidence>
<protein>
    <recommendedName>
        <fullName evidence="3">GH16 domain-containing protein</fullName>
    </recommendedName>
</protein>
<dbReference type="SUPFAM" id="SSF49899">
    <property type="entry name" value="Concanavalin A-like lectins/glucanases"/>
    <property type="match status" value="1"/>
</dbReference>